<dbReference type="GeneID" id="96624080"/>
<dbReference type="Gene3D" id="6.10.250.660">
    <property type="match status" value="1"/>
</dbReference>
<evidence type="ECO:0000256" key="5">
    <source>
        <dbReference type="ARBA" id="ARBA00022618"/>
    </source>
</evidence>
<evidence type="ECO:0000256" key="4">
    <source>
        <dbReference type="ARBA" id="ARBA00022490"/>
    </source>
</evidence>
<dbReference type="AlphaFoldDB" id="A0A7H2BBQ2"/>
<evidence type="ECO:0000313" key="11">
    <source>
        <dbReference type="EMBL" id="QNV37098.1"/>
    </source>
</evidence>
<evidence type="ECO:0000256" key="1">
    <source>
        <dbReference type="ARBA" id="ARBA00004496"/>
    </source>
</evidence>
<gene>
    <name evidence="11" type="ORF">IDM49_07495</name>
</gene>
<evidence type="ECO:0000256" key="6">
    <source>
        <dbReference type="ARBA" id="ARBA00023054"/>
    </source>
</evidence>
<dbReference type="NCBIfam" id="TIGR03544">
    <property type="entry name" value="DivI1A_domain"/>
    <property type="match status" value="1"/>
</dbReference>
<dbReference type="GO" id="GO:0051301">
    <property type="term" value="P:cell division"/>
    <property type="evidence" value="ECO:0007669"/>
    <property type="project" value="UniProtKB-KW"/>
</dbReference>
<evidence type="ECO:0000256" key="3">
    <source>
        <dbReference type="ARBA" id="ARBA00018787"/>
    </source>
</evidence>
<evidence type="ECO:0000256" key="10">
    <source>
        <dbReference type="SAM" id="MobiDB-lite"/>
    </source>
</evidence>
<dbReference type="Proteomes" id="UP000516404">
    <property type="component" value="Chromosome"/>
</dbReference>
<dbReference type="PANTHER" id="PTHR35794:SF2">
    <property type="entry name" value="CELL DIVISION PROTEIN DIVIVA"/>
    <property type="match status" value="1"/>
</dbReference>
<protein>
    <recommendedName>
        <fullName evidence="3">Cell wall synthesis protein Wag31</fullName>
    </recommendedName>
    <alternativeName>
        <fullName evidence="8">Antigen 84</fullName>
    </alternativeName>
</protein>
<dbReference type="PANTHER" id="PTHR35794">
    <property type="entry name" value="CELL DIVISION PROTEIN DIVIVA"/>
    <property type="match status" value="1"/>
</dbReference>
<evidence type="ECO:0000256" key="9">
    <source>
        <dbReference type="SAM" id="Coils"/>
    </source>
</evidence>
<dbReference type="InterPro" id="IPR007793">
    <property type="entry name" value="DivIVA_fam"/>
</dbReference>
<reference evidence="11 12" key="1">
    <citation type="submission" date="2020-09" db="EMBL/GenBank/DDBJ databases">
        <title>Investigation of environmental microbes.</title>
        <authorList>
            <person name="Ou Y."/>
            <person name="Kang Q."/>
        </authorList>
    </citation>
    <scope>NUCLEOTIDE SEQUENCE [LARGE SCALE GENOMIC DNA]</scope>
    <source>
        <strain evidence="11 12">KJZ-14</strain>
    </source>
</reference>
<keyword evidence="7" id="KW-0131">Cell cycle</keyword>
<evidence type="ECO:0000256" key="2">
    <source>
        <dbReference type="ARBA" id="ARBA00009008"/>
    </source>
</evidence>
<dbReference type="KEGG" id="rter:IDM49_07495"/>
<comment type="subcellular location">
    <subcellularLocation>
        <location evidence="1">Cytoplasm</location>
    </subcellularLocation>
</comment>
<keyword evidence="6 9" id="KW-0175">Coiled coil</keyword>
<comment type="similarity">
    <text evidence="2">Belongs to the DivIVA family.</text>
</comment>
<keyword evidence="4" id="KW-0963">Cytoplasm</keyword>
<feature type="region of interest" description="Disordered" evidence="10">
    <location>
        <begin position="199"/>
        <end position="218"/>
    </location>
</feature>
<dbReference type="GO" id="GO:0005737">
    <property type="term" value="C:cytoplasm"/>
    <property type="evidence" value="ECO:0007669"/>
    <property type="project" value="UniProtKB-SubCell"/>
</dbReference>
<dbReference type="InterPro" id="IPR019933">
    <property type="entry name" value="DivIVA_domain"/>
</dbReference>
<dbReference type="Pfam" id="PF05103">
    <property type="entry name" value="DivIVA"/>
    <property type="match status" value="1"/>
</dbReference>
<feature type="coiled-coil region" evidence="9">
    <location>
        <begin position="31"/>
        <end position="72"/>
    </location>
</feature>
<dbReference type="EMBL" id="CP061539">
    <property type="protein sequence ID" value="QNV37098.1"/>
    <property type="molecule type" value="Genomic_DNA"/>
</dbReference>
<evidence type="ECO:0000256" key="8">
    <source>
        <dbReference type="ARBA" id="ARBA00031737"/>
    </source>
</evidence>
<sequence length="218" mass="24309">MALTPENVINKGFKFTKYTKGYSMEEVDDFLDEVVVEFRRLNAENASLKRQLEEAENQLSQASASENEVLEAEVVEDSTPVNASETVVQNTESVVAEPEVAPVSTAQPDNATSLLAMAQKVHDEYVAAGKAEKERMIGEARKEANTMLSDARTERNRMLADLDQTKKQLENSVDSLRTFEKQYRQGLREFMEANLKELNSTPNIEAQKVSTSQVADAV</sequence>
<feature type="coiled-coil region" evidence="9">
    <location>
        <begin position="148"/>
        <end position="182"/>
    </location>
</feature>
<evidence type="ECO:0000256" key="7">
    <source>
        <dbReference type="ARBA" id="ARBA00023306"/>
    </source>
</evidence>
<accession>A0A7H2BBQ2</accession>
<dbReference type="RefSeq" id="WP_190724053.1">
    <property type="nucleotide sequence ID" value="NZ_CP061539.1"/>
</dbReference>
<organism evidence="11 12">
    <name type="scientific">Rothia terrae</name>
    <dbReference type="NCBI Taxonomy" id="396015"/>
    <lineage>
        <taxon>Bacteria</taxon>
        <taxon>Bacillati</taxon>
        <taxon>Actinomycetota</taxon>
        <taxon>Actinomycetes</taxon>
        <taxon>Micrococcales</taxon>
        <taxon>Micrococcaceae</taxon>
        <taxon>Rothia</taxon>
    </lineage>
</organism>
<name>A0A7H2BBQ2_9MICC</name>
<keyword evidence="5" id="KW-0132">Cell division</keyword>
<proteinExistence type="inferred from homology"/>
<evidence type="ECO:0000313" key="12">
    <source>
        <dbReference type="Proteomes" id="UP000516404"/>
    </source>
</evidence>
<keyword evidence="12" id="KW-1185">Reference proteome</keyword>